<sequence>MTAVSLAPAQLAVRPGDRVGVVGEHRSALLRQLSAPDLLTLDDPVDVPDGDRMVVATHDRLLLDRFATSIIEVDGPRITRYRHGYAGYLAEKWSARKRWEREYLAWVTAIERGADHLWHDPVPRPPDPMRFETHNSGGLVASGLPNVGRLHLEPGSRLLVDGSGASQLLSVLAGQRRPGAGSIVRSGRIGYLPRECVVRTPDRSVLAMFARGRQGTFDEHAERLLSLGLFDDTELSTSVGALSRDRLRRLDLARLLASSVDVLLLDEPTLGLPPVLAEELEVALEHYAGAVVAVSSDRMFRSRWTGAKLTLRPGSRQAAGM</sequence>
<dbReference type="PANTHER" id="PTHR42855:SF1">
    <property type="entry name" value="ABC TRANSPORTER DOMAIN-CONTAINING PROTEIN"/>
    <property type="match status" value="1"/>
</dbReference>
<keyword evidence="3" id="KW-1185">Reference proteome</keyword>
<dbReference type="Pfam" id="PF00005">
    <property type="entry name" value="ABC_tran"/>
    <property type="match status" value="1"/>
</dbReference>
<organism evidence="2 3">
    <name type="scientific">Kutzneria chonburiensis</name>
    <dbReference type="NCBI Taxonomy" id="1483604"/>
    <lineage>
        <taxon>Bacteria</taxon>
        <taxon>Bacillati</taxon>
        <taxon>Actinomycetota</taxon>
        <taxon>Actinomycetes</taxon>
        <taxon>Pseudonocardiales</taxon>
        <taxon>Pseudonocardiaceae</taxon>
        <taxon>Kutzneria</taxon>
    </lineage>
</organism>
<dbReference type="InterPro" id="IPR027417">
    <property type="entry name" value="P-loop_NTPase"/>
</dbReference>
<dbReference type="EMBL" id="JBHLUD010000015">
    <property type="protein sequence ID" value="MFC0548126.1"/>
    <property type="molecule type" value="Genomic_DNA"/>
</dbReference>
<evidence type="ECO:0000313" key="2">
    <source>
        <dbReference type="EMBL" id="MFC0548126.1"/>
    </source>
</evidence>
<dbReference type="GO" id="GO:0005524">
    <property type="term" value="F:ATP binding"/>
    <property type="evidence" value="ECO:0007669"/>
    <property type="project" value="UniProtKB-KW"/>
</dbReference>
<proteinExistence type="predicted"/>
<dbReference type="Proteomes" id="UP001589810">
    <property type="component" value="Unassembled WGS sequence"/>
</dbReference>
<dbReference type="InterPro" id="IPR051309">
    <property type="entry name" value="ABCF_ATPase"/>
</dbReference>
<dbReference type="SUPFAM" id="SSF52540">
    <property type="entry name" value="P-loop containing nucleoside triphosphate hydrolases"/>
    <property type="match status" value="1"/>
</dbReference>
<keyword evidence="2" id="KW-0547">Nucleotide-binding</keyword>
<keyword evidence="2" id="KW-0067">ATP-binding</keyword>
<protein>
    <submittedName>
        <fullName evidence="2">ATP-binding cassette domain-containing protein</fullName>
    </submittedName>
</protein>
<dbReference type="Gene3D" id="3.40.50.300">
    <property type="entry name" value="P-loop containing nucleotide triphosphate hydrolases"/>
    <property type="match status" value="1"/>
</dbReference>
<name>A0ABV6N818_9PSEU</name>
<evidence type="ECO:0000313" key="3">
    <source>
        <dbReference type="Proteomes" id="UP001589810"/>
    </source>
</evidence>
<feature type="domain" description="ABC transporter" evidence="1">
    <location>
        <begin position="162"/>
        <end position="269"/>
    </location>
</feature>
<dbReference type="PANTHER" id="PTHR42855">
    <property type="entry name" value="ABC TRANSPORTER ATP-BINDING SUBUNIT"/>
    <property type="match status" value="1"/>
</dbReference>
<comment type="caution">
    <text evidence="2">The sequence shown here is derived from an EMBL/GenBank/DDBJ whole genome shotgun (WGS) entry which is preliminary data.</text>
</comment>
<gene>
    <name evidence="2" type="ORF">ACFFH7_41930</name>
</gene>
<dbReference type="InterPro" id="IPR003439">
    <property type="entry name" value="ABC_transporter-like_ATP-bd"/>
</dbReference>
<evidence type="ECO:0000259" key="1">
    <source>
        <dbReference type="Pfam" id="PF00005"/>
    </source>
</evidence>
<accession>A0ABV6N818</accession>
<reference evidence="2 3" key="1">
    <citation type="submission" date="2024-09" db="EMBL/GenBank/DDBJ databases">
        <authorList>
            <person name="Sun Q."/>
            <person name="Mori K."/>
        </authorList>
    </citation>
    <scope>NUCLEOTIDE SEQUENCE [LARGE SCALE GENOMIC DNA]</scope>
    <source>
        <strain evidence="2 3">TBRC 1432</strain>
    </source>
</reference>
<dbReference type="RefSeq" id="WP_273938038.1">
    <property type="nucleotide sequence ID" value="NZ_CP097263.1"/>
</dbReference>